<dbReference type="InterPro" id="IPR011990">
    <property type="entry name" value="TPR-like_helical_dom_sf"/>
</dbReference>
<evidence type="ECO:0000313" key="4">
    <source>
        <dbReference type="Proteomes" id="UP000503287"/>
    </source>
</evidence>
<keyword evidence="4" id="KW-1185">Reference proteome</keyword>
<dbReference type="EMBL" id="CP047344">
    <property type="protein sequence ID" value="QIF92646.1"/>
    <property type="molecule type" value="Genomic_DNA"/>
</dbReference>
<dbReference type="Proteomes" id="UP000503287">
    <property type="component" value="Chromosome"/>
</dbReference>
<reference evidence="3 4" key="1">
    <citation type="submission" date="2020-01" db="EMBL/GenBank/DDBJ databases">
        <title>The genomic epidemiology of tigecycline resistance gene tet(X) variants in a swine farm in China.</title>
        <authorList>
            <person name="Peng K."/>
            <person name="Li R."/>
        </authorList>
    </citation>
    <scope>NUCLEOTIDE SEQUENCE [LARGE SCALE GENOMIC DNA]</scope>
    <source>
        <strain evidence="3 4">ZN3</strain>
    </source>
</reference>
<keyword evidence="2" id="KW-0677">Repeat</keyword>
<sequence length="250" mass="28964">MKIFNKLFFSLFIISSSSIGDEYPIITDKMLISGYNKLELRYNPQLPFIAPYPKNKELAFSLIEKAKKNNNANDSYLIASLFFIGCTNLKYKITHESDKNQCELSRYFLNKTLILEPNHGAALFYQAAVFENGYGVEKDISKAIKYYDKACRIKGNRVIIACENLFSIYLHGEKGIPQDLNKAKEYAKWTAENGSKEYQEYIKKWDYILFSLELKTKLKECKRSGVDASICIRRSNNALMEYANKMYPME</sequence>
<comment type="similarity">
    <text evidence="1">Belongs to the hcp beta-lactamase family.</text>
</comment>
<dbReference type="Pfam" id="PF08238">
    <property type="entry name" value="Sel1"/>
    <property type="match status" value="3"/>
</dbReference>
<dbReference type="InterPro" id="IPR040239">
    <property type="entry name" value="HcpB-like"/>
</dbReference>
<dbReference type="Gene3D" id="1.25.40.10">
    <property type="entry name" value="Tetratricopeptide repeat domain"/>
    <property type="match status" value="1"/>
</dbReference>
<dbReference type="SMART" id="SM00671">
    <property type="entry name" value="SEL1"/>
    <property type="match status" value="2"/>
</dbReference>
<organism evidence="3 4">
    <name type="scientific">Proteus vulgaris</name>
    <dbReference type="NCBI Taxonomy" id="585"/>
    <lineage>
        <taxon>Bacteria</taxon>
        <taxon>Pseudomonadati</taxon>
        <taxon>Pseudomonadota</taxon>
        <taxon>Gammaproteobacteria</taxon>
        <taxon>Enterobacterales</taxon>
        <taxon>Morganellaceae</taxon>
        <taxon>Proteus</taxon>
    </lineage>
</organism>
<accession>A0A6G6SFZ0</accession>
<evidence type="ECO:0000256" key="2">
    <source>
        <dbReference type="ARBA" id="ARBA00022737"/>
    </source>
</evidence>
<gene>
    <name evidence="3" type="ORF">GTH24_01525</name>
</gene>
<dbReference type="AlphaFoldDB" id="A0A6G6SFZ0"/>
<dbReference type="PANTHER" id="PTHR13891">
    <property type="entry name" value="CYTOCHROME C OXIDASE ASSEMBLY FACTOR 7"/>
    <property type="match status" value="1"/>
</dbReference>
<dbReference type="RefSeq" id="WP_072069561.1">
    <property type="nucleotide sequence ID" value="NZ_CP047344.1"/>
</dbReference>
<dbReference type="InterPro" id="IPR006597">
    <property type="entry name" value="Sel1-like"/>
</dbReference>
<dbReference type="PANTHER" id="PTHR13891:SF1">
    <property type="entry name" value="CYTOCHROME C OXIDASE ASSEMBLY FACTOR 7"/>
    <property type="match status" value="1"/>
</dbReference>
<dbReference type="SUPFAM" id="SSF81901">
    <property type="entry name" value="HCP-like"/>
    <property type="match status" value="1"/>
</dbReference>
<evidence type="ECO:0000256" key="1">
    <source>
        <dbReference type="ARBA" id="ARBA00008486"/>
    </source>
</evidence>
<protein>
    <submittedName>
        <fullName evidence="3">Sel1 repeat family protein</fullName>
    </submittedName>
</protein>
<proteinExistence type="inferred from homology"/>
<name>A0A6G6SFZ0_PROVU</name>
<evidence type="ECO:0000313" key="3">
    <source>
        <dbReference type="EMBL" id="QIF92646.1"/>
    </source>
</evidence>